<reference evidence="1" key="1">
    <citation type="submission" date="2014-11" db="EMBL/GenBank/DDBJ databases">
        <authorList>
            <person name="Amaro Gonzalez C."/>
        </authorList>
    </citation>
    <scope>NUCLEOTIDE SEQUENCE</scope>
</reference>
<dbReference type="AlphaFoldDB" id="A0A0E9VRE5"/>
<proteinExistence type="predicted"/>
<reference evidence="1" key="2">
    <citation type="journal article" date="2015" name="Fish Shellfish Immunol.">
        <title>Early steps in the European eel (Anguilla anguilla)-Vibrio vulnificus interaction in the gills: Role of the RtxA13 toxin.</title>
        <authorList>
            <person name="Callol A."/>
            <person name="Pajuelo D."/>
            <person name="Ebbesson L."/>
            <person name="Teles M."/>
            <person name="MacKenzie S."/>
            <person name="Amaro C."/>
        </authorList>
    </citation>
    <scope>NUCLEOTIDE SEQUENCE</scope>
</reference>
<evidence type="ECO:0000313" key="1">
    <source>
        <dbReference type="EMBL" id="JAH80651.1"/>
    </source>
</evidence>
<protein>
    <submittedName>
        <fullName evidence="1">Uncharacterized protein</fullName>
    </submittedName>
</protein>
<sequence length="54" mass="6020">MWGTIEMQRFQCFTSTSGLQSPGKAVQCQITVSKAKNSEYEFGRYSVGRIILGV</sequence>
<accession>A0A0E9VRE5</accession>
<dbReference type="EMBL" id="GBXM01027926">
    <property type="protein sequence ID" value="JAH80651.1"/>
    <property type="molecule type" value="Transcribed_RNA"/>
</dbReference>
<organism evidence="1">
    <name type="scientific">Anguilla anguilla</name>
    <name type="common">European freshwater eel</name>
    <name type="synonym">Muraena anguilla</name>
    <dbReference type="NCBI Taxonomy" id="7936"/>
    <lineage>
        <taxon>Eukaryota</taxon>
        <taxon>Metazoa</taxon>
        <taxon>Chordata</taxon>
        <taxon>Craniata</taxon>
        <taxon>Vertebrata</taxon>
        <taxon>Euteleostomi</taxon>
        <taxon>Actinopterygii</taxon>
        <taxon>Neopterygii</taxon>
        <taxon>Teleostei</taxon>
        <taxon>Anguilliformes</taxon>
        <taxon>Anguillidae</taxon>
        <taxon>Anguilla</taxon>
    </lineage>
</organism>
<name>A0A0E9VRE5_ANGAN</name>